<dbReference type="AlphaFoldDB" id="A0A1C6RU83"/>
<dbReference type="PANTHER" id="PTHR30336:SF6">
    <property type="entry name" value="INTEGRAL MEMBRANE PROTEIN"/>
    <property type="match status" value="1"/>
</dbReference>
<dbReference type="EMBL" id="FMHW01000002">
    <property type="protein sequence ID" value="SCL20641.1"/>
    <property type="molecule type" value="Genomic_DNA"/>
</dbReference>
<feature type="domain" description="DUF218" evidence="1">
    <location>
        <begin position="65"/>
        <end position="184"/>
    </location>
</feature>
<evidence type="ECO:0000313" key="3">
    <source>
        <dbReference type="Proteomes" id="UP000198959"/>
    </source>
</evidence>
<dbReference type="InterPro" id="IPR003848">
    <property type="entry name" value="DUF218"/>
</dbReference>
<proteinExistence type="predicted"/>
<dbReference type="InterPro" id="IPR051599">
    <property type="entry name" value="Cell_Envelope_Assoc"/>
</dbReference>
<dbReference type="CDD" id="cd06259">
    <property type="entry name" value="YdcF-like"/>
    <property type="match status" value="1"/>
</dbReference>
<organism evidence="2 3">
    <name type="scientific">Micromonospora pallida</name>
    <dbReference type="NCBI Taxonomy" id="145854"/>
    <lineage>
        <taxon>Bacteria</taxon>
        <taxon>Bacillati</taxon>
        <taxon>Actinomycetota</taxon>
        <taxon>Actinomycetes</taxon>
        <taxon>Micromonosporales</taxon>
        <taxon>Micromonosporaceae</taxon>
        <taxon>Micromonospora</taxon>
    </lineage>
</organism>
<name>A0A1C6RU83_9ACTN</name>
<dbReference type="Proteomes" id="UP000198959">
    <property type="component" value="Unassembled WGS sequence"/>
</dbReference>
<protein>
    <submittedName>
        <fullName evidence="2">Protein SanA, affects membrane permeability for vancomycin</fullName>
    </submittedName>
</protein>
<dbReference type="Pfam" id="PF02698">
    <property type="entry name" value="DUF218"/>
    <property type="match status" value="1"/>
</dbReference>
<gene>
    <name evidence="2" type="ORF">GA0074692_0931</name>
</gene>
<dbReference type="PANTHER" id="PTHR30336">
    <property type="entry name" value="INNER MEMBRANE PROTEIN, PROBABLE PERMEASE"/>
    <property type="match status" value="1"/>
</dbReference>
<reference evidence="3" key="1">
    <citation type="submission" date="2016-06" db="EMBL/GenBank/DDBJ databases">
        <authorList>
            <person name="Varghese N."/>
            <person name="Submissions Spin"/>
        </authorList>
    </citation>
    <scope>NUCLEOTIDE SEQUENCE [LARGE SCALE GENOMIC DNA]</scope>
    <source>
        <strain evidence="3">DSM 43817</strain>
    </source>
</reference>
<accession>A0A1C6RU83</accession>
<sequence>MIRNKTARHPTKPRQKRKQWRRILLGPMLAIAVATPAAVLGSGAWVGARADGHIYRIDDVPDAPVVLVLGARVDPDGTPSSFLAARLELARQLYENGTARAILVSGDQGSRAGYDEPGAMRRWLVERGVPNHKIVQDHAGYDTYDSCIRARQVFGVEHMIVVTQSFHIERAVALCREAGIDTTGVGDNTVRHQQLAWLRGAIRERAANIKAVADIITGRDPSFLGPRQTGIDDAMTTP</sequence>
<evidence type="ECO:0000313" key="2">
    <source>
        <dbReference type="EMBL" id="SCL20641.1"/>
    </source>
</evidence>
<dbReference type="GO" id="GO:0005886">
    <property type="term" value="C:plasma membrane"/>
    <property type="evidence" value="ECO:0007669"/>
    <property type="project" value="TreeGrafter"/>
</dbReference>
<evidence type="ECO:0000259" key="1">
    <source>
        <dbReference type="Pfam" id="PF02698"/>
    </source>
</evidence>
<keyword evidence="3" id="KW-1185">Reference proteome</keyword>